<dbReference type="Pfam" id="PF12679">
    <property type="entry name" value="ABC2_membrane_2"/>
    <property type="match status" value="1"/>
</dbReference>
<feature type="transmembrane region" description="Helical" evidence="1">
    <location>
        <begin position="192"/>
        <end position="216"/>
    </location>
</feature>
<dbReference type="GO" id="GO:0140359">
    <property type="term" value="F:ABC-type transporter activity"/>
    <property type="evidence" value="ECO:0007669"/>
    <property type="project" value="InterPro"/>
</dbReference>
<keyword evidence="1" id="KW-0812">Transmembrane</keyword>
<dbReference type="PANTHER" id="PTHR37305:SF1">
    <property type="entry name" value="MEMBRANE PROTEIN"/>
    <property type="match status" value="1"/>
</dbReference>
<feature type="transmembrane region" description="Helical" evidence="1">
    <location>
        <begin position="68"/>
        <end position="86"/>
    </location>
</feature>
<name>A0A562JB89_9FIRM</name>
<feature type="transmembrane region" description="Helical" evidence="1">
    <location>
        <begin position="154"/>
        <end position="180"/>
    </location>
</feature>
<dbReference type="GO" id="GO:0005886">
    <property type="term" value="C:plasma membrane"/>
    <property type="evidence" value="ECO:0007669"/>
    <property type="project" value="UniProtKB-SubCell"/>
</dbReference>
<dbReference type="Proteomes" id="UP000315343">
    <property type="component" value="Unassembled WGS sequence"/>
</dbReference>
<dbReference type="OrthoDB" id="9800309at2"/>
<dbReference type="AlphaFoldDB" id="A0A562JB89"/>
<feature type="transmembrane region" description="Helical" evidence="1">
    <location>
        <begin position="236"/>
        <end position="255"/>
    </location>
</feature>
<evidence type="ECO:0000313" key="3">
    <source>
        <dbReference type="Proteomes" id="UP000315343"/>
    </source>
</evidence>
<feature type="transmembrane region" description="Helical" evidence="1">
    <location>
        <begin position="15"/>
        <end position="34"/>
    </location>
</feature>
<dbReference type="EMBL" id="VLKH01000004">
    <property type="protein sequence ID" value="TWH80461.1"/>
    <property type="molecule type" value="Genomic_DNA"/>
</dbReference>
<comment type="caution">
    <text evidence="2">The sequence shown here is derived from an EMBL/GenBank/DDBJ whole genome shotgun (WGS) entry which is preliminary data.</text>
</comment>
<protein>
    <submittedName>
        <fullName evidence="2">ABC-2 type transport system permease protein</fullName>
    </submittedName>
</protein>
<sequence length="264" mass="29683">MVIFKFEMRQLKKSIIIWSLALCSAIFFMLPVYIKMIASANFGMESLSDNTFFDSIGLNMEILNTPMGIYYFLTFFIMFACAINGFNKGLGIMTKEYKQNSADFLLTKPWSRGNVYVSKFFALAVEAIIVGVFYTVMSYVSMSRGTNYSFNLKTLVLIAVSITWVQLIFLTFGMLIGTMFPKIRATLPISTGVVFISYATGSMSRIVGINFLRFLSPLHYFNGSAIITSVSYEVKYIAALIILILLFLAAGYKIFCKKDIALVS</sequence>
<keyword evidence="1" id="KW-1133">Transmembrane helix</keyword>
<accession>A0A562JB89</accession>
<reference evidence="2 3" key="1">
    <citation type="submission" date="2019-07" db="EMBL/GenBank/DDBJ databases">
        <title>Genomic Encyclopedia of Type Strains, Phase I: the one thousand microbial genomes (KMG-I) project.</title>
        <authorList>
            <person name="Kyrpides N."/>
        </authorList>
    </citation>
    <scope>NUCLEOTIDE SEQUENCE [LARGE SCALE GENOMIC DNA]</scope>
    <source>
        <strain evidence="2 3">DSM 13558</strain>
    </source>
</reference>
<evidence type="ECO:0000313" key="2">
    <source>
        <dbReference type="EMBL" id="TWH80461.1"/>
    </source>
</evidence>
<dbReference type="RefSeq" id="WP_145082361.1">
    <property type="nucleotide sequence ID" value="NZ_JAYFNS010000006.1"/>
</dbReference>
<keyword evidence="1" id="KW-0472">Membrane</keyword>
<keyword evidence="3" id="KW-1185">Reference proteome</keyword>
<feature type="transmembrane region" description="Helical" evidence="1">
    <location>
        <begin position="120"/>
        <end position="142"/>
    </location>
</feature>
<gene>
    <name evidence="2" type="ORF">LY60_01723</name>
</gene>
<evidence type="ECO:0000256" key="1">
    <source>
        <dbReference type="SAM" id="Phobius"/>
    </source>
</evidence>
<proteinExistence type="predicted"/>
<organism evidence="2 3">
    <name type="scientific">Sedimentibacter saalensis</name>
    <dbReference type="NCBI Taxonomy" id="130788"/>
    <lineage>
        <taxon>Bacteria</taxon>
        <taxon>Bacillati</taxon>
        <taxon>Bacillota</taxon>
        <taxon>Tissierellia</taxon>
        <taxon>Sedimentibacter</taxon>
    </lineage>
</organism>
<dbReference type="PANTHER" id="PTHR37305">
    <property type="entry name" value="INTEGRAL MEMBRANE PROTEIN-RELATED"/>
    <property type="match status" value="1"/>
</dbReference>